<gene>
    <name evidence="1" type="ORF">MA16_Dca013815</name>
</gene>
<reference evidence="1 2" key="2">
    <citation type="journal article" date="2017" name="Nature">
        <title>The Apostasia genome and the evolution of orchids.</title>
        <authorList>
            <person name="Zhang G.Q."/>
            <person name="Liu K.W."/>
            <person name="Li Z."/>
            <person name="Lohaus R."/>
            <person name="Hsiao Y.Y."/>
            <person name="Niu S.C."/>
            <person name="Wang J.Y."/>
            <person name="Lin Y.C."/>
            <person name="Xu Q."/>
            <person name="Chen L.J."/>
            <person name="Yoshida K."/>
            <person name="Fujiwara S."/>
            <person name="Wang Z.W."/>
            <person name="Zhang Y.Q."/>
            <person name="Mitsuda N."/>
            <person name="Wang M."/>
            <person name="Liu G.H."/>
            <person name="Pecoraro L."/>
            <person name="Huang H.X."/>
            <person name="Xiao X.J."/>
            <person name="Lin M."/>
            <person name="Wu X.Y."/>
            <person name="Wu W.L."/>
            <person name="Chen Y.Y."/>
            <person name="Chang S.B."/>
            <person name="Sakamoto S."/>
            <person name="Ohme-Takagi M."/>
            <person name="Yagi M."/>
            <person name="Zeng S.J."/>
            <person name="Shen C.Y."/>
            <person name="Yeh C.M."/>
            <person name="Luo Y.B."/>
            <person name="Tsai W.C."/>
            <person name="Van de Peer Y."/>
            <person name="Liu Z.J."/>
        </authorList>
    </citation>
    <scope>NUCLEOTIDE SEQUENCE [LARGE SCALE GENOMIC DNA]</scope>
    <source>
        <tissue evidence="1">The whole plant</tissue>
    </source>
</reference>
<accession>A0A2I0W8F1</accession>
<keyword evidence="2" id="KW-1185">Reference proteome</keyword>
<dbReference type="AlphaFoldDB" id="A0A2I0W8F1"/>
<proteinExistence type="predicted"/>
<protein>
    <submittedName>
        <fullName evidence="1">Uncharacterized protein</fullName>
    </submittedName>
</protein>
<name>A0A2I0W8F1_9ASPA</name>
<organism evidence="1 2">
    <name type="scientific">Dendrobium catenatum</name>
    <dbReference type="NCBI Taxonomy" id="906689"/>
    <lineage>
        <taxon>Eukaryota</taxon>
        <taxon>Viridiplantae</taxon>
        <taxon>Streptophyta</taxon>
        <taxon>Embryophyta</taxon>
        <taxon>Tracheophyta</taxon>
        <taxon>Spermatophyta</taxon>
        <taxon>Magnoliopsida</taxon>
        <taxon>Liliopsida</taxon>
        <taxon>Asparagales</taxon>
        <taxon>Orchidaceae</taxon>
        <taxon>Epidendroideae</taxon>
        <taxon>Malaxideae</taxon>
        <taxon>Dendrobiinae</taxon>
        <taxon>Dendrobium</taxon>
    </lineage>
</organism>
<dbReference type="EMBL" id="KZ502849">
    <property type="protein sequence ID" value="PKU71934.1"/>
    <property type="molecule type" value="Genomic_DNA"/>
</dbReference>
<sequence length="81" mass="9315">MLVHRPFVHVFVSAIATRELFEVRLFASSSQAMQPMLFHYPSIRVFVGAVASYSKFVSLHHLPNLHLRRLPSRQRILFPAG</sequence>
<evidence type="ECO:0000313" key="1">
    <source>
        <dbReference type="EMBL" id="PKU71934.1"/>
    </source>
</evidence>
<dbReference type="Proteomes" id="UP000233837">
    <property type="component" value="Unassembled WGS sequence"/>
</dbReference>
<evidence type="ECO:0000313" key="2">
    <source>
        <dbReference type="Proteomes" id="UP000233837"/>
    </source>
</evidence>
<reference evidence="1 2" key="1">
    <citation type="journal article" date="2016" name="Sci. Rep.">
        <title>The Dendrobium catenatum Lindl. genome sequence provides insights into polysaccharide synthase, floral development and adaptive evolution.</title>
        <authorList>
            <person name="Zhang G.Q."/>
            <person name="Xu Q."/>
            <person name="Bian C."/>
            <person name="Tsai W.C."/>
            <person name="Yeh C.M."/>
            <person name="Liu K.W."/>
            <person name="Yoshida K."/>
            <person name="Zhang L.S."/>
            <person name="Chang S.B."/>
            <person name="Chen F."/>
            <person name="Shi Y."/>
            <person name="Su Y.Y."/>
            <person name="Zhang Y.Q."/>
            <person name="Chen L.J."/>
            <person name="Yin Y."/>
            <person name="Lin M."/>
            <person name="Huang H."/>
            <person name="Deng H."/>
            <person name="Wang Z.W."/>
            <person name="Zhu S.L."/>
            <person name="Zhao X."/>
            <person name="Deng C."/>
            <person name="Niu S.C."/>
            <person name="Huang J."/>
            <person name="Wang M."/>
            <person name="Liu G.H."/>
            <person name="Yang H.J."/>
            <person name="Xiao X.J."/>
            <person name="Hsiao Y.Y."/>
            <person name="Wu W.L."/>
            <person name="Chen Y.Y."/>
            <person name="Mitsuda N."/>
            <person name="Ohme-Takagi M."/>
            <person name="Luo Y.B."/>
            <person name="Van de Peer Y."/>
            <person name="Liu Z.J."/>
        </authorList>
    </citation>
    <scope>NUCLEOTIDE SEQUENCE [LARGE SCALE GENOMIC DNA]</scope>
    <source>
        <tissue evidence="1">The whole plant</tissue>
    </source>
</reference>